<dbReference type="RefSeq" id="WP_089881957.1">
    <property type="nucleotide sequence ID" value="NZ_FNPF01000005.1"/>
</dbReference>
<evidence type="ECO:0000313" key="1">
    <source>
        <dbReference type="EMBL" id="SDY25997.1"/>
    </source>
</evidence>
<organism evidence="1 2">
    <name type="scientific">Citreimonas salinaria</name>
    <dbReference type="NCBI Taxonomy" id="321339"/>
    <lineage>
        <taxon>Bacteria</taxon>
        <taxon>Pseudomonadati</taxon>
        <taxon>Pseudomonadota</taxon>
        <taxon>Alphaproteobacteria</taxon>
        <taxon>Rhodobacterales</taxon>
        <taxon>Roseobacteraceae</taxon>
        <taxon>Citreimonas</taxon>
    </lineage>
</organism>
<protein>
    <submittedName>
        <fullName evidence="1">Uncharacterized protein</fullName>
    </submittedName>
</protein>
<reference evidence="1 2" key="1">
    <citation type="submission" date="2016-10" db="EMBL/GenBank/DDBJ databases">
        <authorList>
            <person name="de Groot N.N."/>
        </authorList>
    </citation>
    <scope>NUCLEOTIDE SEQUENCE [LARGE SCALE GENOMIC DNA]</scope>
    <source>
        <strain evidence="1 2">DSM 26880</strain>
    </source>
</reference>
<dbReference type="STRING" id="321339.SAMN05444340_10511"/>
<dbReference type="Proteomes" id="UP000199286">
    <property type="component" value="Unassembled WGS sequence"/>
</dbReference>
<dbReference type="EMBL" id="FNPF01000005">
    <property type="protein sequence ID" value="SDY25997.1"/>
    <property type="molecule type" value="Genomic_DNA"/>
</dbReference>
<accession>A0A1H3IEH2</accession>
<gene>
    <name evidence="1" type="ORF">SAMN05444340_10511</name>
</gene>
<dbReference type="OrthoDB" id="7868439at2"/>
<keyword evidence="2" id="KW-1185">Reference proteome</keyword>
<name>A0A1H3IEH2_9RHOB</name>
<evidence type="ECO:0000313" key="2">
    <source>
        <dbReference type="Proteomes" id="UP000199286"/>
    </source>
</evidence>
<proteinExistence type="predicted"/>
<dbReference type="AlphaFoldDB" id="A0A1H3IEH2"/>
<sequence>MNKTLCGSGALLAALDAQDFLRRHGNSLSEVLHATAGNRGLDFYCAADRLLDGLSPDPVCVGKALRDMHDLLVEVDTPDDRYVASLRWHGARLSDLAAGLPR</sequence>